<evidence type="ECO:0000256" key="2">
    <source>
        <dbReference type="ARBA" id="ARBA00005988"/>
    </source>
</evidence>
<dbReference type="Gene3D" id="3.40.630.10">
    <property type="entry name" value="Zn peptidases"/>
    <property type="match status" value="1"/>
</dbReference>
<evidence type="ECO:0000256" key="13">
    <source>
        <dbReference type="SAM" id="SignalP"/>
    </source>
</evidence>
<evidence type="ECO:0000256" key="12">
    <source>
        <dbReference type="SAM" id="MobiDB-lite"/>
    </source>
</evidence>
<dbReference type="FunFam" id="3.40.630.10:FF:000084">
    <property type="entry name" value="Carboxypeptidase B2"/>
    <property type="match status" value="1"/>
</dbReference>
<evidence type="ECO:0000256" key="4">
    <source>
        <dbReference type="ARBA" id="ARBA00022670"/>
    </source>
</evidence>
<feature type="compositionally biased region" description="Polar residues" evidence="12">
    <location>
        <begin position="48"/>
        <end position="59"/>
    </location>
</feature>
<evidence type="ECO:0000256" key="1">
    <source>
        <dbReference type="ARBA" id="ARBA00001947"/>
    </source>
</evidence>
<dbReference type="PANTHER" id="PTHR11705:SF91">
    <property type="entry name" value="FI01817P-RELATED"/>
    <property type="match status" value="1"/>
</dbReference>
<keyword evidence="4" id="KW-0645">Protease</keyword>
<evidence type="ECO:0000256" key="11">
    <source>
        <dbReference type="PROSITE-ProRule" id="PRU01379"/>
    </source>
</evidence>
<dbReference type="PROSITE" id="PS00132">
    <property type="entry name" value="CARBOXYPEPT_ZN_1"/>
    <property type="match status" value="1"/>
</dbReference>
<evidence type="ECO:0000256" key="6">
    <source>
        <dbReference type="ARBA" id="ARBA00022729"/>
    </source>
</evidence>
<comment type="cofactor">
    <cofactor evidence="1">
        <name>Zn(2+)</name>
        <dbReference type="ChEBI" id="CHEBI:29105"/>
    </cofactor>
</comment>
<keyword evidence="10" id="KW-1015">Disulfide bond</keyword>
<evidence type="ECO:0000256" key="3">
    <source>
        <dbReference type="ARBA" id="ARBA00022645"/>
    </source>
</evidence>
<evidence type="ECO:0000256" key="9">
    <source>
        <dbReference type="ARBA" id="ARBA00023049"/>
    </source>
</evidence>
<keyword evidence="6 13" id="KW-0732">Signal</keyword>
<keyword evidence="7" id="KW-0378">Hydrolase</keyword>
<dbReference type="InterPro" id="IPR000834">
    <property type="entry name" value="Peptidase_M14"/>
</dbReference>
<dbReference type="Pfam" id="PF00246">
    <property type="entry name" value="Peptidase_M14"/>
    <property type="match status" value="1"/>
</dbReference>
<dbReference type="InterPro" id="IPR057246">
    <property type="entry name" value="CARBOXYPEPT_ZN_1"/>
</dbReference>
<dbReference type="InterPro" id="IPR003146">
    <property type="entry name" value="M14A_act_pep"/>
</dbReference>
<evidence type="ECO:0000256" key="8">
    <source>
        <dbReference type="ARBA" id="ARBA00022833"/>
    </source>
</evidence>
<feature type="region of interest" description="Disordered" evidence="12">
    <location>
        <begin position="29"/>
        <end position="59"/>
    </location>
</feature>
<dbReference type="Pfam" id="PF02244">
    <property type="entry name" value="Propep_M14"/>
    <property type="match status" value="1"/>
</dbReference>
<dbReference type="PANTHER" id="PTHR11705">
    <property type="entry name" value="PROTEASE FAMILY M14 CARBOXYPEPTIDASE A,B"/>
    <property type="match status" value="1"/>
</dbReference>
<evidence type="ECO:0000259" key="14">
    <source>
        <dbReference type="PROSITE" id="PS52035"/>
    </source>
</evidence>
<dbReference type="EMBL" id="HBUF01106012">
    <property type="protein sequence ID" value="CAG6639217.1"/>
    <property type="molecule type" value="Transcribed_RNA"/>
</dbReference>
<dbReference type="EMBL" id="HBUF01106011">
    <property type="protein sequence ID" value="CAG6639216.1"/>
    <property type="molecule type" value="Transcribed_RNA"/>
</dbReference>
<keyword evidence="5" id="KW-0479">Metal-binding</keyword>
<dbReference type="SUPFAM" id="SSF54897">
    <property type="entry name" value="Protease propeptides/inhibitors"/>
    <property type="match status" value="1"/>
</dbReference>
<sequence length="275" mass="31498">MSRSWFLILFTVFLTVHIVFAEPSKRSKHRGYQVSEDTQSKPLLHSEPATNGTGVNGVTDNSGRIIVPTDYRVKYDGAQVYRVFVSNSKGRKRVNDLADKGVVEKWRSNTTSVDIMVKADKLTAVKQYLEKAKLTYEVVLDDVQRAIDEENPEISEEELALLTGRKGHRMTFHKYHRMEDIHGYLDYLAQTYPQLVNITEIGRSLEGRPLKVIQIKSGQPNAKKFWIDGGIHAREWITPATVTYILSELVENREVQDEYLKKIDFYILPIVNPDG</sequence>
<evidence type="ECO:0000313" key="15">
    <source>
        <dbReference type="EMBL" id="CAG6639216.1"/>
    </source>
</evidence>
<dbReference type="PROSITE" id="PS52035">
    <property type="entry name" value="PEPTIDASE_M14"/>
    <property type="match status" value="1"/>
</dbReference>
<organism evidence="15">
    <name type="scientific">Cacopsylla melanoneura</name>
    <dbReference type="NCBI Taxonomy" id="428564"/>
    <lineage>
        <taxon>Eukaryota</taxon>
        <taxon>Metazoa</taxon>
        <taxon>Ecdysozoa</taxon>
        <taxon>Arthropoda</taxon>
        <taxon>Hexapoda</taxon>
        <taxon>Insecta</taxon>
        <taxon>Pterygota</taxon>
        <taxon>Neoptera</taxon>
        <taxon>Paraneoptera</taxon>
        <taxon>Hemiptera</taxon>
        <taxon>Sternorrhyncha</taxon>
        <taxon>Psylloidea</taxon>
        <taxon>Psyllidae</taxon>
        <taxon>Psyllinae</taxon>
        <taxon>Cacopsylla</taxon>
    </lineage>
</organism>
<name>A0A8D8QVT4_9HEMI</name>
<evidence type="ECO:0000256" key="5">
    <source>
        <dbReference type="ARBA" id="ARBA00022723"/>
    </source>
</evidence>
<keyword evidence="8" id="KW-0862">Zinc</keyword>
<comment type="similarity">
    <text evidence="2 11">Belongs to the peptidase M14 family.</text>
</comment>
<feature type="signal peptide" evidence="13">
    <location>
        <begin position="1"/>
        <end position="21"/>
    </location>
</feature>
<keyword evidence="9" id="KW-0482">Metalloprotease</keyword>
<dbReference type="AlphaFoldDB" id="A0A8D8QVT4"/>
<dbReference type="GO" id="GO:0004181">
    <property type="term" value="F:metallocarboxypeptidase activity"/>
    <property type="evidence" value="ECO:0007669"/>
    <property type="project" value="InterPro"/>
</dbReference>
<evidence type="ECO:0000256" key="10">
    <source>
        <dbReference type="ARBA" id="ARBA00023157"/>
    </source>
</evidence>
<dbReference type="GO" id="GO:0005615">
    <property type="term" value="C:extracellular space"/>
    <property type="evidence" value="ECO:0007669"/>
    <property type="project" value="TreeGrafter"/>
</dbReference>
<feature type="domain" description="Peptidase M14" evidence="14">
    <location>
        <begin position="174"/>
        <end position="275"/>
    </location>
</feature>
<dbReference type="GO" id="GO:0008270">
    <property type="term" value="F:zinc ion binding"/>
    <property type="evidence" value="ECO:0007669"/>
    <property type="project" value="InterPro"/>
</dbReference>
<evidence type="ECO:0000256" key="7">
    <source>
        <dbReference type="ARBA" id="ARBA00022801"/>
    </source>
</evidence>
<dbReference type="GO" id="GO:0006508">
    <property type="term" value="P:proteolysis"/>
    <property type="evidence" value="ECO:0007669"/>
    <property type="project" value="UniProtKB-KW"/>
</dbReference>
<comment type="caution">
    <text evidence="11">Lacks conserved residue(s) required for the propagation of feature annotation.</text>
</comment>
<accession>A0A8D8QVT4</accession>
<keyword evidence="3 15" id="KW-0121">Carboxypeptidase</keyword>
<reference evidence="15" key="1">
    <citation type="submission" date="2021-05" db="EMBL/GenBank/DDBJ databases">
        <authorList>
            <person name="Alioto T."/>
            <person name="Alioto T."/>
            <person name="Gomez Garrido J."/>
        </authorList>
    </citation>
    <scope>NUCLEOTIDE SEQUENCE</scope>
</reference>
<dbReference type="SUPFAM" id="SSF53187">
    <property type="entry name" value="Zn-dependent exopeptidases"/>
    <property type="match status" value="1"/>
</dbReference>
<feature type="chain" id="PRO_5033670863" evidence="13">
    <location>
        <begin position="22"/>
        <end position="275"/>
    </location>
</feature>
<dbReference type="PRINTS" id="PR00765">
    <property type="entry name" value="CRBOXYPTASEA"/>
</dbReference>
<dbReference type="Gene3D" id="3.30.70.340">
    <property type="entry name" value="Metallocarboxypeptidase-like"/>
    <property type="match status" value="1"/>
</dbReference>
<protein>
    <submittedName>
        <fullName evidence="15">Carboxypeptidase B</fullName>
    </submittedName>
</protein>
<proteinExistence type="inferred from homology"/>
<dbReference type="InterPro" id="IPR036990">
    <property type="entry name" value="M14A-like_propep"/>
</dbReference>